<evidence type="ECO:0000256" key="1">
    <source>
        <dbReference type="SAM" id="SignalP"/>
    </source>
</evidence>
<dbReference type="PANTHER" id="PTHR33116">
    <property type="entry name" value="REVERSE TRANSCRIPTASE ZINC-BINDING DOMAIN-CONTAINING PROTEIN-RELATED-RELATED"/>
    <property type="match status" value="1"/>
</dbReference>
<sequence length="332" mass="36829">MLFVVVMDVLNSLFSLADAEGLLSALGPAVIKCRAFLYADDLVIFIRPSRRDVLALHAILEVFAGCTGLCTNLDKCSITPLHCSLEEVALDTLGCRLVQFSCTYLGIPLSYKRVPRSMEQAIVDKVALRIPKWKGNLLSLAGRTVLVKSTLSTIPVHVSIACGLSAWAIHAIDKLRRAFLWSGSDAMPSGKAKVAWLSVCRPVIYGGLGVRWLWFQRSGSQRMRSDLPSSSERLIRDLFRACVDIVLGDGRDNWLGGLALEVVAPNLFAAVPRRFHNRTVVEGLIDRRWIKDIKGHLSVLAVAEYVDVWERLQGVSVSDQPDRFIWRFTPDG</sequence>
<dbReference type="AlphaFoldDB" id="A0AAQ3PHF2"/>
<gene>
    <name evidence="2" type="ORF">U9M48_000897</name>
</gene>
<protein>
    <recommendedName>
        <fullName evidence="4">Reverse transcriptase domain-containing protein</fullName>
    </recommendedName>
</protein>
<reference evidence="2 3" key="1">
    <citation type="submission" date="2024-02" db="EMBL/GenBank/DDBJ databases">
        <title>High-quality chromosome-scale genome assembly of Pensacola bahiagrass (Paspalum notatum Flugge var. saurae).</title>
        <authorList>
            <person name="Vega J.M."/>
            <person name="Podio M."/>
            <person name="Orjuela J."/>
            <person name="Siena L.A."/>
            <person name="Pessino S.C."/>
            <person name="Combes M.C."/>
            <person name="Mariac C."/>
            <person name="Albertini E."/>
            <person name="Pupilli F."/>
            <person name="Ortiz J.P.A."/>
            <person name="Leblanc O."/>
        </authorList>
    </citation>
    <scope>NUCLEOTIDE SEQUENCE [LARGE SCALE GENOMIC DNA]</scope>
    <source>
        <strain evidence="2">R1</strain>
        <tissue evidence="2">Leaf</tissue>
    </source>
</reference>
<organism evidence="2 3">
    <name type="scientific">Paspalum notatum var. saurae</name>
    <dbReference type="NCBI Taxonomy" id="547442"/>
    <lineage>
        <taxon>Eukaryota</taxon>
        <taxon>Viridiplantae</taxon>
        <taxon>Streptophyta</taxon>
        <taxon>Embryophyta</taxon>
        <taxon>Tracheophyta</taxon>
        <taxon>Spermatophyta</taxon>
        <taxon>Magnoliopsida</taxon>
        <taxon>Liliopsida</taxon>
        <taxon>Poales</taxon>
        <taxon>Poaceae</taxon>
        <taxon>PACMAD clade</taxon>
        <taxon>Panicoideae</taxon>
        <taxon>Andropogonodae</taxon>
        <taxon>Paspaleae</taxon>
        <taxon>Paspalinae</taxon>
        <taxon>Paspalum</taxon>
    </lineage>
</organism>
<feature type="chain" id="PRO_5042947841" description="Reverse transcriptase domain-containing protein" evidence="1">
    <location>
        <begin position="20"/>
        <end position="332"/>
    </location>
</feature>
<feature type="signal peptide" evidence="1">
    <location>
        <begin position="1"/>
        <end position="19"/>
    </location>
</feature>
<dbReference type="InterPro" id="IPR043502">
    <property type="entry name" value="DNA/RNA_pol_sf"/>
</dbReference>
<evidence type="ECO:0000313" key="3">
    <source>
        <dbReference type="Proteomes" id="UP001341281"/>
    </source>
</evidence>
<dbReference type="PANTHER" id="PTHR33116:SF78">
    <property type="entry name" value="OS12G0587133 PROTEIN"/>
    <property type="match status" value="1"/>
</dbReference>
<accession>A0AAQ3PHF2</accession>
<dbReference type="EMBL" id="CP144745">
    <property type="protein sequence ID" value="WVZ49550.1"/>
    <property type="molecule type" value="Genomic_DNA"/>
</dbReference>
<keyword evidence="1" id="KW-0732">Signal</keyword>
<keyword evidence="3" id="KW-1185">Reference proteome</keyword>
<proteinExistence type="predicted"/>
<evidence type="ECO:0000313" key="2">
    <source>
        <dbReference type="EMBL" id="WVZ49550.1"/>
    </source>
</evidence>
<name>A0AAQ3PHF2_PASNO</name>
<evidence type="ECO:0008006" key="4">
    <source>
        <dbReference type="Google" id="ProtNLM"/>
    </source>
</evidence>
<dbReference type="Proteomes" id="UP001341281">
    <property type="component" value="Chromosome 01"/>
</dbReference>
<dbReference type="SUPFAM" id="SSF56672">
    <property type="entry name" value="DNA/RNA polymerases"/>
    <property type="match status" value="1"/>
</dbReference>